<evidence type="ECO:0000256" key="2">
    <source>
        <dbReference type="RuleBase" id="RU003690"/>
    </source>
</evidence>
<keyword evidence="3" id="KW-0378">Hydrolase</keyword>
<dbReference type="Gene3D" id="3.20.20.80">
    <property type="entry name" value="Glycosidases"/>
    <property type="match status" value="1"/>
</dbReference>
<name>A0ABW4BET6_9LACO</name>
<protein>
    <submittedName>
        <fullName evidence="3">Glycoside hydrolase family 1 protein</fullName>
        <ecNumber evidence="3">3.2.1.-</ecNumber>
    </submittedName>
</protein>
<accession>A0ABW4BET6</accession>
<proteinExistence type="inferred from homology"/>
<evidence type="ECO:0000313" key="3">
    <source>
        <dbReference type="EMBL" id="MFD1398398.1"/>
    </source>
</evidence>
<dbReference type="InterPro" id="IPR001360">
    <property type="entry name" value="Glyco_hydro_1"/>
</dbReference>
<dbReference type="SUPFAM" id="SSF51445">
    <property type="entry name" value="(Trans)glycosidases"/>
    <property type="match status" value="1"/>
</dbReference>
<keyword evidence="4" id="KW-1185">Reference proteome</keyword>
<evidence type="ECO:0000256" key="1">
    <source>
        <dbReference type="ARBA" id="ARBA00023295"/>
    </source>
</evidence>
<dbReference type="EMBL" id="JBHTOA010000016">
    <property type="protein sequence ID" value="MFD1398398.1"/>
    <property type="molecule type" value="Genomic_DNA"/>
</dbReference>
<dbReference type="PANTHER" id="PTHR10353:SF122">
    <property type="entry name" value="6-PHOSPHO-BETA-GLUCOSIDASE ASCB-RELATED"/>
    <property type="match status" value="1"/>
</dbReference>
<keyword evidence="1 3" id="KW-0326">Glycosidase</keyword>
<dbReference type="GO" id="GO:0016798">
    <property type="term" value="F:hydrolase activity, acting on glycosyl bonds"/>
    <property type="evidence" value="ECO:0007669"/>
    <property type="project" value="UniProtKB-KW"/>
</dbReference>
<organism evidence="3 4">
    <name type="scientific">Lacticaseibacillus suilingensis</name>
    <dbReference type="NCBI Taxonomy" id="2799577"/>
    <lineage>
        <taxon>Bacteria</taxon>
        <taxon>Bacillati</taxon>
        <taxon>Bacillota</taxon>
        <taxon>Bacilli</taxon>
        <taxon>Lactobacillales</taxon>
        <taxon>Lactobacillaceae</taxon>
        <taxon>Lacticaseibacillus</taxon>
    </lineage>
</organism>
<dbReference type="Pfam" id="PF00232">
    <property type="entry name" value="Glyco_hydro_1"/>
    <property type="match status" value="1"/>
</dbReference>
<gene>
    <name evidence="3" type="ORF">ACFQ41_03635</name>
</gene>
<reference evidence="4" key="1">
    <citation type="journal article" date="2019" name="Int. J. Syst. Evol. Microbiol.">
        <title>The Global Catalogue of Microorganisms (GCM) 10K type strain sequencing project: providing services to taxonomists for standard genome sequencing and annotation.</title>
        <authorList>
            <consortium name="The Broad Institute Genomics Platform"/>
            <consortium name="The Broad Institute Genome Sequencing Center for Infectious Disease"/>
            <person name="Wu L."/>
            <person name="Ma J."/>
        </authorList>
    </citation>
    <scope>NUCLEOTIDE SEQUENCE [LARGE SCALE GENOMIC DNA]</scope>
    <source>
        <strain evidence="4">CCM 9110</strain>
    </source>
</reference>
<dbReference type="RefSeq" id="WP_204117751.1">
    <property type="nucleotide sequence ID" value="NZ_BOLV01000001.1"/>
</dbReference>
<evidence type="ECO:0000313" key="4">
    <source>
        <dbReference type="Proteomes" id="UP001597199"/>
    </source>
</evidence>
<sequence>MTILRDNFFWGNSTSSMQTEGAARVDGKGPSVYDVRGQTTWTDAIDEYHRYQEDIALMANAGVNCYRFQISWSRVCPEGDGEFNEAGIQFYSDLIDALLQAGITPLACLYHFDMPEHLAEEYNGFIADEVVQAFIRFGKEMLNRFASRVPLWLTFNEQNHYSVPEVFNISGYRGPKTVAALYQIQQHVMLAHAAIANEIHANYPGLQIGGMLAYQTVYPHSPLPEDVAAARKFGEFANFNLLSLFTKGEYSSEVLAFMHREHLDAILDSTEMAVISQCRSDFISLSYYSTTTIDSTKIPVNSAPNWYLVNGKAQNPYLQETEWAWQIDPLGFRTTLNDIYNRCRLPIFPIENGIGVREDWDGNHPIEDDYRITYHREHLSALKDAVEYDGVDVMGYLVWGLIDILSSKGDMTKRYGFVYVNRSNDDLRDLKRVPKKSYSWLRQTIQSNGETL</sequence>
<comment type="caution">
    <text evidence="3">The sequence shown here is derived from an EMBL/GenBank/DDBJ whole genome shotgun (WGS) entry which is preliminary data.</text>
</comment>
<comment type="similarity">
    <text evidence="2">Belongs to the glycosyl hydrolase 1 family.</text>
</comment>
<dbReference type="EC" id="3.2.1.-" evidence="3"/>
<dbReference type="PANTHER" id="PTHR10353">
    <property type="entry name" value="GLYCOSYL HYDROLASE"/>
    <property type="match status" value="1"/>
</dbReference>
<dbReference type="Proteomes" id="UP001597199">
    <property type="component" value="Unassembled WGS sequence"/>
</dbReference>
<dbReference type="PRINTS" id="PR00131">
    <property type="entry name" value="GLHYDRLASE1"/>
</dbReference>
<dbReference type="InterPro" id="IPR017853">
    <property type="entry name" value="GH"/>
</dbReference>